<evidence type="ECO:0000313" key="3">
    <source>
        <dbReference type="Proteomes" id="UP000242642"/>
    </source>
</evidence>
<dbReference type="Proteomes" id="UP000242642">
    <property type="component" value="Unassembled WGS sequence"/>
</dbReference>
<dbReference type="EMBL" id="FOHV01000004">
    <property type="protein sequence ID" value="SES83511.1"/>
    <property type="molecule type" value="Genomic_DNA"/>
</dbReference>
<evidence type="ECO:0008006" key="4">
    <source>
        <dbReference type="Google" id="ProtNLM"/>
    </source>
</evidence>
<gene>
    <name evidence="2" type="ORF">SAMN02583745_00634</name>
</gene>
<proteinExistence type="predicted"/>
<dbReference type="InterPro" id="IPR011990">
    <property type="entry name" value="TPR-like_helical_dom_sf"/>
</dbReference>
<keyword evidence="1" id="KW-1133">Transmembrane helix</keyword>
<feature type="transmembrane region" description="Helical" evidence="1">
    <location>
        <begin position="9"/>
        <end position="26"/>
    </location>
</feature>
<dbReference type="AlphaFoldDB" id="A0A1H9ZPB2"/>
<reference evidence="3" key="1">
    <citation type="submission" date="2016-10" db="EMBL/GenBank/DDBJ databases">
        <authorList>
            <person name="Varghese N."/>
            <person name="Submissions S."/>
        </authorList>
    </citation>
    <scope>NUCLEOTIDE SEQUENCE [LARGE SCALE GENOMIC DNA]</scope>
    <source>
        <strain evidence="3">DSM 18579</strain>
    </source>
</reference>
<keyword evidence="1" id="KW-0472">Membrane</keyword>
<dbReference type="Gene3D" id="1.25.40.10">
    <property type="entry name" value="Tetratricopeptide repeat domain"/>
    <property type="match status" value="1"/>
</dbReference>
<organism evidence="2 3">
    <name type="scientific">Thorsellia anophelis DSM 18579</name>
    <dbReference type="NCBI Taxonomy" id="1123402"/>
    <lineage>
        <taxon>Bacteria</taxon>
        <taxon>Pseudomonadati</taxon>
        <taxon>Pseudomonadota</taxon>
        <taxon>Gammaproteobacteria</taxon>
        <taxon>Enterobacterales</taxon>
        <taxon>Thorselliaceae</taxon>
        <taxon>Thorsellia</taxon>
    </lineage>
</organism>
<dbReference type="SUPFAM" id="SSF81901">
    <property type="entry name" value="HCP-like"/>
    <property type="match status" value="1"/>
</dbReference>
<dbReference type="STRING" id="1123402.SAMN02583745_00634"/>
<keyword evidence="3" id="KW-1185">Reference proteome</keyword>
<evidence type="ECO:0000256" key="1">
    <source>
        <dbReference type="SAM" id="Phobius"/>
    </source>
</evidence>
<keyword evidence="1" id="KW-0812">Transmembrane</keyword>
<name>A0A1H9ZPB2_9GAMM</name>
<dbReference type="RefSeq" id="WP_093317769.1">
    <property type="nucleotide sequence ID" value="NZ_FOHV01000004.1"/>
</dbReference>
<evidence type="ECO:0000313" key="2">
    <source>
        <dbReference type="EMBL" id="SES83511.1"/>
    </source>
</evidence>
<sequence length="312" mass="35575">MNRAIFSKIFAVLLVIFGIFKFIGIFKDINSVSSGSNNSYQSTHTASEFLQLNKHMEQYYQFCEEQGSCNDSVYNLYNMTQKANLGDKSALNDVALVYAFGYNFNGQDEGVKPSFAKAVIFSKLLSEAGDARGLYYLGMIYRIGDKSIQQDFEQSTSYFIQYIDETNSDNEEYATYRAKALMMILQSYFNKKAPNNINENNITRYKNMFFDEYSIIASQGEPSEIGRFSAIYFQLANTLQEKQIAYAWSIIALEQLESSSLQAEEKLKIKALLQKNQASMASELTHQEIAQAQLVAKEWSLGKSITKMQFMH</sequence>
<protein>
    <recommendedName>
        <fullName evidence="4">Sel1 repeat-containing protein</fullName>
    </recommendedName>
</protein>
<accession>A0A1H9ZPB2</accession>